<sequence>MEIPSMAHLQKNTPTCFKGKCSTSFPTDRPKRAAPQGSKACSELRATRVPAAHLCFSLLFWFEVFVSSTFSKKEPTQTSLLTAFTCEP</sequence>
<evidence type="ECO:0000313" key="2">
    <source>
        <dbReference type="Proteomes" id="UP000296049"/>
    </source>
</evidence>
<gene>
    <name evidence="1" type="ORF">Anapl_08041</name>
</gene>
<protein>
    <submittedName>
        <fullName evidence="1">Uncharacterized protein</fullName>
    </submittedName>
</protein>
<dbReference type="Proteomes" id="UP000296049">
    <property type="component" value="Unassembled WGS sequence"/>
</dbReference>
<organism evidence="1 2">
    <name type="scientific">Anas platyrhynchos</name>
    <name type="common">Mallard</name>
    <name type="synonym">Anas boschas</name>
    <dbReference type="NCBI Taxonomy" id="8839"/>
    <lineage>
        <taxon>Eukaryota</taxon>
        <taxon>Metazoa</taxon>
        <taxon>Chordata</taxon>
        <taxon>Craniata</taxon>
        <taxon>Vertebrata</taxon>
        <taxon>Euteleostomi</taxon>
        <taxon>Archelosauria</taxon>
        <taxon>Archosauria</taxon>
        <taxon>Dinosauria</taxon>
        <taxon>Saurischia</taxon>
        <taxon>Theropoda</taxon>
        <taxon>Coelurosauria</taxon>
        <taxon>Aves</taxon>
        <taxon>Neognathae</taxon>
        <taxon>Galloanserae</taxon>
        <taxon>Anseriformes</taxon>
        <taxon>Anatidae</taxon>
        <taxon>Anatinae</taxon>
        <taxon>Anas</taxon>
    </lineage>
</organism>
<proteinExistence type="predicted"/>
<dbReference type="EMBL" id="KB742389">
    <property type="protein sequence ID" value="EOB09122.1"/>
    <property type="molecule type" value="Genomic_DNA"/>
</dbReference>
<evidence type="ECO:0000313" key="1">
    <source>
        <dbReference type="EMBL" id="EOB09122.1"/>
    </source>
</evidence>
<reference evidence="2" key="1">
    <citation type="journal article" date="2013" name="Nat. Genet.">
        <title>The duck genome and transcriptome provide insight into an avian influenza virus reservoir species.</title>
        <authorList>
            <person name="Huang Y."/>
            <person name="Li Y."/>
            <person name="Burt D.W."/>
            <person name="Chen H."/>
            <person name="Zhang Y."/>
            <person name="Qian W."/>
            <person name="Kim H."/>
            <person name="Gan S."/>
            <person name="Zhao Y."/>
            <person name="Li J."/>
            <person name="Yi K."/>
            <person name="Feng H."/>
            <person name="Zhu P."/>
            <person name="Li B."/>
            <person name="Liu Q."/>
            <person name="Fairley S."/>
            <person name="Magor K.E."/>
            <person name="Du Z."/>
            <person name="Hu X."/>
            <person name="Goodman L."/>
            <person name="Tafer H."/>
            <person name="Vignal A."/>
            <person name="Lee T."/>
            <person name="Kim K.W."/>
            <person name="Sheng Z."/>
            <person name="An Y."/>
            <person name="Searle S."/>
            <person name="Herrero J."/>
            <person name="Groenen M.A."/>
            <person name="Crooijmans R.P."/>
            <person name="Faraut T."/>
            <person name="Cai Q."/>
            <person name="Webster R.G."/>
            <person name="Aldridge J.R."/>
            <person name="Warren W.C."/>
            <person name="Bartschat S."/>
            <person name="Kehr S."/>
            <person name="Marz M."/>
            <person name="Stadler P.F."/>
            <person name="Smith J."/>
            <person name="Kraus R.H."/>
            <person name="Zhao Y."/>
            <person name="Ren L."/>
            <person name="Fei J."/>
            <person name="Morisson M."/>
            <person name="Kaiser P."/>
            <person name="Griffin D.K."/>
            <person name="Rao M."/>
            <person name="Pitel F."/>
            <person name="Wang J."/>
            <person name="Li N."/>
        </authorList>
    </citation>
    <scope>NUCLEOTIDE SEQUENCE [LARGE SCALE GENOMIC DNA]</scope>
</reference>
<keyword evidence="2" id="KW-1185">Reference proteome</keyword>
<name>R0KG78_ANAPL</name>
<dbReference type="AlphaFoldDB" id="R0KG78"/>
<accession>R0KG78</accession>